<accession>A0A367ZJT6</accession>
<organism evidence="2 3">
    <name type="scientific">Candidatus Ozemobacter sibiricus</name>
    <dbReference type="NCBI Taxonomy" id="2268124"/>
    <lineage>
        <taxon>Bacteria</taxon>
        <taxon>Candidatus Ozemobacteria</taxon>
        <taxon>Candidatus Ozemobacterales</taxon>
        <taxon>Candidatus Ozemobacteraceae</taxon>
        <taxon>Candidatus Ozemobacter</taxon>
    </lineage>
</organism>
<gene>
    <name evidence="2" type="ORF">OZSIB_1908</name>
</gene>
<feature type="transmembrane region" description="Helical" evidence="1">
    <location>
        <begin position="204"/>
        <end position="220"/>
    </location>
</feature>
<dbReference type="Proteomes" id="UP000252355">
    <property type="component" value="Unassembled WGS sequence"/>
</dbReference>
<feature type="transmembrane region" description="Helical" evidence="1">
    <location>
        <begin position="12"/>
        <end position="33"/>
    </location>
</feature>
<reference evidence="2 3" key="1">
    <citation type="submission" date="2018-05" db="EMBL/GenBank/DDBJ databases">
        <title>A metagenomic window into the 2 km-deep terrestrial subsurface aquifer revealed taxonomically and functionally diverse microbial community comprising novel uncultured bacterial lineages.</title>
        <authorList>
            <person name="Kadnikov V.V."/>
            <person name="Mardanov A.V."/>
            <person name="Beletsky A.V."/>
            <person name="Banks D."/>
            <person name="Pimenov N.V."/>
            <person name="Frank Y.A."/>
            <person name="Karnachuk O.V."/>
            <person name="Ravin N.V."/>
        </authorList>
    </citation>
    <scope>NUCLEOTIDE SEQUENCE [LARGE SCALE GENOMIC DNA]</scope>
    <source>
        <strain evidence="2">BY5</strain>
    </source>
</reference>
<sequence>MIRVELDTPFEDFWKVVAFLGTLASAYILFMGLHGSGGTPPDPALLPWLPYSLVIGAIGWLMYWLTDNVYLIDRDRRQILYRFRICGWQRFSKYLDFETCFTTALEGRIETTRRHRWYEYRLVLIDRQGKIHPMGNWEREDRFEALQKEAESLARWLGCTCTGGVPGHRLSVRVGKGGRVRVRLIPEPLPPPAFQEWLFQGRRGLMWLALGLALLLASWLKR</sequence>
<comment type="caution">
    <text evidence="2">The sequence shown here is derived from an EMBL/GenBank/DDBJ whole genome shotgun (WGS) entry which is preliminary data.</text>
</comment>
<proteinExistence type="predicted"/>
<protein>
    <submittedName>
        <fullName evidence="2">Uncharacterized protein</fullName>
    </submittedName>
</protein>
<keyword evidence="1" id="KW-0472">Membrane</keyword>
<keyword evidence="1" id="KW-1133">Transmembrane helix</keyword>
<keyword evidence="1" id="KW-0812">Transmembrane</keyword>
<dbReference type="EMBL" id="QOQW01000029">
    <property type="protein sequence ID" value="RCK77999.1"/>
    <property type="molecule type" value="Genomic_DNA"/>
</dbReference>
<evidence type="ECO:0000313" key="3">
    <source>
        <dbReference type="Proteomes" id="UP000252355"/>
    </source>
</evidence>
<evidence type="ECO:0000313" key="2">
    <source>
        <dbReference type="EMBL" id="RCK77999.1"/>
    </source>
</evidence>
<dbReference type="AlphaFoldDB" id="A0A367ZJT6"/>
<evidence type="ECO:0000256" key="1">
    <source>
        <dbReference type="SAM" id="Phobius"/>
    </source>
</evidence>
<name>A0A367ZJT6_9BACT</name>
<feature type="transmembrane region" description="Helical" evidence="1">
    <location>
        <begin position="45"/>
        <end position="66"/>
    </location>
</feature>